<feature type="region of interest" description="Disordered" evidence="3">
    <location>
        <begin position="1"/>
        <end position="42"/>
    </location>
</feature>
<keyword evidence="4" id="KW-1133">Transmembrane helix</keyword>
<feature type="transmembrane region" description="Helical" evidence="4">
    <location>
        <begin position="64"/>
        <end position="90"/>
    </location>
</feature>
<evidence type="ECO:0000256" key="4">
    <source>
        <dbReference type="SAM" id="Phobius"/>
    </source>
</evidence>
<dbReference type="AlphaFoldDB" id="A0A9N9LLY0"/>
<reference evidence="5" key="1">
    <citation type="submission" date="2021-07" db="EMBL/GenBank/DDBJ databases">
        <authorList>
            <person name="Durling M."/>
        </authorList>
    </citation>
    <scope>NUCLEOTIDE SEQUENCE</scope>
</reference>
<accession>A0A9N9LLY0</accession>
<dbReference type="EMBL" id="CAJVRM010000116">
    <property type="protein sequence ID" value="CAG8974739.1"/>
    <property type="molecule type" value="Genomic_DNA"/>
</dbReference>
<evidence type="ECO:0000313" key="6">
    <source>
        <dbReference type="Proteomes" id="UP000701801"/>
    </source>
</evidence>
<proteinExistence type="inferred from homology"/>
<dbReference type="SUPFAM" id="SSF51695">
    <property type="entry name" value="PLC-like phosphodiesterases"/>
    <property type="match status" value="1"/>
</dbReference>
<comment type="similarity">
    <text evidence="1">Belongs to the AIM6 family.</text>
</comment>
<evidence type="ECO:0000313" key="5">
    <source>
        <dbReference type="EMBL" id="CAG8974739.1"/>
    </source>
</evidence>
<dbReference type="GO" id="GO:0006629">
    <property type="term" value="P:lipid metabolic process"/>
    <property type="evidence" value="ECO:0007669"/>
    <property type="project" value="InterPro"/>
</dbReference>
<dbReference type="InterPro" id="IPR051236">
    <property type="entry name" value="HAT_RTT109-like"/>
</dbReference>
<sequence>MFKSLFERGARKPPLLPDQDESAESNNWNSSRKLPTPTTDSRHGRGCLLWGMISKNRKIHLRRLAIVSIVLITITVVGVGIWYAILLALIRRLSPPPTPSNGVQKVISSWVEPSATTPPLPSCTEDFTRDIQPIMCHSHNDYWRKVPLFDAISAGCSSVEADIFLSSSSDLLVGHSSKQLRSGRTLKSLYLDPLFSILSNQNTPTPITNSTTPQGIFDTSPNTTLVLLLDFKTDGEALFPVVSSQLQPFREKGWLTHYNDTTLVPGPLTIVGTGNTLFSSIISDTTNPHRDIFFDAPLTTLSSSPEYTAQNSYYASSSLSVAIGRTWFNRITSSQLEIIESQIKTAKERGLVSRYWDLPAWPVSFRTKVWKILEENEVGVLNVDDLLAAARWNWKLCSVMGLDLC</sequence>
<dbReference type="InterPro" id="IPR017946">
    <property type="entry name" value="PLC-like_Pdiesterase_TIM-brl"/>
</dbReference>
<protein>
    <recommendedName>
        <fullName evidence="2">Altered inheritance of mitochondria protein 6</fullName>
    </recommendedName>
</protein>
<keyword evidence="6" id="KW-1185">Reference proteome</keyword>
<feature type="compositionally biased region" description="Basic and acidic residues" evidence="3">
    <location>
        <begin position="1"/>
        <end position="10"/>
    </location>
</feature>
<keyword evidence="4" id="KW-0812">Transmembrane</keyword>
<organism evidence="5 6">
    <name type="scientific">Hymenoscyphus albidus</name>
    <dbReference type="NCBI Taxonomy" id="595503"/>
    <lineage>
        <taxon>Eukaryota</taxon>
        <taxon>Fungi</taxon>
        <taxon>Dikarya</taxon>
        <taxon>Ascomycota</taxon>
        <taxon>Pezizomycotina</taxon>
        <taxon>Leotiomycetes</taxon>
        <taxon>Helotiales</taxon>
        <taxon>Helotiaceae</taxon>
        <taxon>Hymenoscyphus</taxon>
    </lineage>
</organism>
<comment type="caution">
    <text evidence="5">The sequence shown here is derived from an EMBL/GenBank/DDBJ whole genome shotgun (WGS) entry which is preliminary data.</text>
</comment>
<dbReference type="PANTHER" id="PTHR31571:SF1">
    <property type="entry name" value="ALTERED INHERITANCE OF MITOCHONDRIA PROTEIN 6"/>
    <property type="match status" value="1"/>
</dbReference>
<dbReference type="OrthoDB" id="4153866at2759"/>
<gene>
    <name evidence="5" type="ORF">HYALB_00000350</name>
</gene>
<dbReference type="GO" id="GO:0008081">
    <property type="term" value="F:phosphoric diester hydrolase activity"/>
    <property type="evidence" value="ECO:0007669"/>
    <property type="project" value="InterPro"/>
</dbReference>
<dbReference type="PANTHER" id="PTHR31571">
    <property type="entry name" value="ALTERED INHERITANCE OF MITOCHONDRIA PROTEIN 6"/>
    <property type="match status" value="1"/>
</dbReference>
<feature type="compositionally biased region" description="Polar residues" evidence="3">
    <location>
        <begin position="24"/>
        <end position="39"/>
    </location>
</feature>
<evidence type="ECO:0000256" key="1">
    <source>
        <dbReference type="ARBA" id="ARBA00008858"/>
    </source>
</evidence>
<dbReference type="Proteomes" id="UP000701801">
    <property type="component" value="Unassembled WGS sequence"/>
</dbReference>
<keyword evidence="4" id="KW-0472">Membrane</keyword>
<evidence type="ECO:0000256" key="2">
    <source>
        <dbReference type="ARBA" id="ARBA00014286"/>
    </source>
</evidence>
<name>A0A9N9LLY0_9HELO</name>
<evidence type="ECO:0000256" key="3">
    <source>
        <dbReference type="SAM" id="MobiDB-lite"/>
    </source>
</evidence>